<evidence type="ECO:0008006" key="4">
    <source>
        <dbReference type="Google" id="ProtNLM"/>
    </source>
</evidence>
<proteinExistence type="predicted"/>
<reference evidence="2" key="1">
    <citation type="submission" date="2023-10" db="EMBL/GenBank/DDBJ databases">
        <title>Genome assembly of Pristionchus species.</title>
        <authorList>
            <person name="Yoshida K."/>
            <person name="Sommer R.J."/>
        </authorList>
    </citation>
    <scope>NUCLEOTIDE SEQUENCE</scope>
    <source>
        <strain evidence="2">RS5133</strain>
    </source>
</reference>
<feature type="non-terminal residue" evidence="2">
    <location>
        <position position="901"/>
    </location>
</feature>
<feature type="non-terminal residue" evidence="2">
    <location>
        <position position="1"/>
    </location>
</feature>
<feature type="compositionally biased region" description="Basic and acidic residues" evidence="1">
    <location>
        <begin position="890"/>
        <end position="901"/>
    </location>
</feature>
<dbReference type="EMBL" id="BTSY01000004">
    <property type="protein sequence ID" value="GMT23575.1"/>
    <property type="molecule type" value="Genomic_DNA"/>
</dbReference>
<protein>
    <recommendedName>
        <fullName evidence="4">Telomere-associated protein Rif1 N-terminal domain-containing protein</fullName>
    </recommendedName>
</protein>
<feature type="region of interest" description="Disordered" evidence="1">
    <location>
        <begin position="766"/>
        <end position="901"/>
    </location>
</feature>
<evidence type="ECO:0000256" key="1">
    <source>
        <dbReference type="SAM" id="MobiDB-lite"/>
    </source>
</evidence>
<sequence>ATMDSLEKLSRVIEAIGSLTGTERTSAIKKVVKLFVIKTSWPTVSKDLLAISKSDITAEKFGITDEEFSDAKRISQKSKNDELVHSVYQKAVGKKLEQFLSELQKDANESSFEEVILPLLVLSVDLPLKYLPEGDPFGKHVNYSANDRFSDEKTFLYAPKSYKSLSLSPSSTNSLTRRFLLPILQHVIKSEEYITSDRLKDVPFIVQCLRFAVHYEDPSLEILRSSFWELAIKVMKAVDLEKTDESRAIFDQLNALTWHDNGEDCTKAVWGSIGASPSKSLVMSKEEVYAYIALLRSITRRVTFNVHLRSCLRDSIKSIMKSISYRKSSEDLEVLLKLVGSWIRKGKESPVDLNLARTIVKDIMEAYDSFLAKSPSLVTAENTKSLLLIGQDCLAINSHFKSVRSSLENLFDRVNSNISKSNKDAKESMTAYVKFLLDILKGFGEKALPELDENAPWYFLFRSFFIRCFVSKLRFDWLDNTDLLRPLFMKMSELLNTVKKNLENDRTCDYLNECIPTLTETIYIIINGELKNEKKWECTVLLNEWNIPTTVIQSISLMKNKSARVQCSAFISKMVEPLSSVILTLPPKSTLPHFESLFTESLTIDLPDEIRDSVCKLWKHWYGSRIEELDGIAMKEPLIDRLKWFNLPLPKNTINADLEVKIEIPKGSPRKSVSTSSSRTRNALFTSPAPIKKTKSANEALKIIDLMDEDSVQFFPVVESPKKKQRMTEKQKEMMMEKKDKLPFMEDESRSGMPKLPADIFEMSISGVDGSSKSGGSKKTEMTVDFSEMIEKKEKREVKEDNEEKGEKEDKEEKKKKKKKVDDSNVEESASSCESVVEEEEKGRGGRRKSKTPMKMMMKTREVKSPSRKKIEADSVIAVDSPRRKSKRMAKIEEIEKNEEK</sequence>
<feature type="compositionally biased region" description="Basic and acidic residues" evidence="1">
    <location>
        <begin position="789"/>
        <end position="799"/>
    </location>
</feature>
<accession>A0AAV5VYL6</accession>
<evidence type="ECO:0000313" key="3">
    <source>
        <dbReference type="Proteomes" id="UP001432322"/>
    </source>
</evidence>
<evidence type="ECO:0000313" key="2">
    <source>
        <dbReference type="EMBL" id="GMT23575.1"/>
    </source>
</evidence>
<comment type="caution">
    <text evidence="2">The sequence shown here is derived from an EMBL/GenBank/DDBJ whole genome shotgun (WGS) entry which is preliminary data.</text>
</comment>
<gene>
    <name evidence="2" type="ORF">PFISCL1PPCAC_14872</name>
</gene>
<organism evidence="2 3">
    <name type="scientific">Pristionchus fissidentatus</name>
    <dbReference type="NCBI Taxonomy" id="1538716"/>
    <lineage>
        <taxon>Eukaryota</taxon>
        <taxon>Metazoa</taxon>
        <taxon>Ecdysozoa</taxon>
        <taxon>Nematoda</taxon>
        <taxon>Chromadorea</taxon>
        <taxon>Rhabditida</taxon>
        <taxon>Rhabditina</taxon>
        <taxon>Diplogasteromorpha</taxon>
        <taxon>Diplogasteroidea</taxon>
        <taxon>Neodiplogasteridae</taxon>
        <taxon>Pristionchus</taxon>
    </lineage>
</organism>
<feature type="compositionally biased region" description="Basic and acidic residues" evidence="1">
    <location>
        <begin position="859"/>
        <end position="873"/>
    </location>
</feature>
<dbReference type="AlphaFoldDB" id="A0AAV5VYL6"/>
<dbReference type="Proteomes" id="UP001432322">
    <property type="component" value="Unassembled WGS sequence"/>
</dbReference>
<name>A0AAV5VYL6_9BILA</name>
<keyword evidence="3" id="KW-1185">Reference proteome</keyword>